<dbReference type="GO" id="GO:0051539">
    <property type="term" value="F:4 iron, 4 sulfur cluster binding"/>
    <property type="evidence" value="ECO:0007669"/>
    <property type="project" value="UniProtKB-KW"/>
</dbReference>
<keyword evidence="10" id="KW-0560">Oxidoreductase</keyword>
<dbReference type="Gene3D" id="1.10.1060.10">
    <property type="entry name" value="Alpha-helical ferredoxin"/>
    <property type="match status" value="1"/>
</dbReference>
<dbReference type="FunFam" id="1.10.1060.10:FF:000003">
    <property type="entry name" value="Succinate dehydrogenase iron-sulfur subunit"/>
    <property type="match status" value="1"/>
</dbReference>
<dbReference type="EC" id="1.3.5.1" evidence="5"/>
<dbReference type="Pfam" id="PF13085">
    <property type="entry name" value="Fer2_3"/>
    <property type="match status" value="1"/>
</dbReference>
<evidence type="ECO:0000256" key="6">
    <source>
        <dbReference type="ARBA" id="ARBA00022485"/>
    </source>
</evidence>
<dbReference type="EMBL" id="NMUE01000046">
    <property type="protein sequence ID" value="RFA93986.1"/>
    <property type="molecule type" value="Genomic_DNA"/>
</dbReference>
<evidence type="ECO:0000259" key="15">
    <source>
        <dbReference type="PROSITE" id="PS51085"/>
    </source>
</evidence>
<comment type="caution">
    <text evidence="19">The sequence shown here is derived from an EMBL/GenBank/DDBJ whole genome shotgun (WGS) entry which is preliminary data.</text>
</comment>
<evidence type="ECO:0000313" key="20">
    <source>
        <dbReference type="Proteomes" id="UP000256877"/>
    </source>
</evidence>
<dbReference type="GO" id="GO:0006099">
    <property type="term" value="P:tricarboxylic acid cycle"/>
    <property type="evidence" value="ECO:0007669"/>
    <property type="project" value="UniProtKB-KW"/>
</dbReference>
<evidence type="ECO:0000256" key="13">
    <source>
        <dbReference type="ARBA" id="ARBA00023291"/>
    </source>
</evidence>
<dbReference type="PROSITE" id="PS00197">
    <property type="entry name" value="2FE2S_FER_1"/>
    <property type="match status" value="1"/>
</dbReference>
<keyword evidence="6" id="KW-0004">4Fe-4S</keyword>
<dbReference type="GO" id="GO:0051537">
    <property type="term" value="F:2 iron, 2 sulfur cluster binding"/>
    <property type="evidence" value="ECO:0007669"/>
    <property type="project" value="UniProtKB-KW"/>
</dbReference>
<dbReference type="CDD" id="cd00207">
    <property type="entry name" value="fer2"/>
    <property type="match status" value="1"/>
</dbReference>
<dbReference type="PROSITE" id="PS51085">
    <property type="entry name" value="2FE2S_FER_2"/>
    <property type="match status" value="1"/>
</dbReference>
<dbReference type="Proteomes" id="UP000257123">
    <property type="component" value="Unassembled WGS sequence"/>
</dbReference>
<evidence type="ECO:0000256" key="14">
    <source>
        <dbReference type="ARBA" id="ARBA00034078"/>
    </source>
</evidence>
<evidence type="ECO:0000256" key="4">
    <source>
        <dbReference type="ARBA" id="ARBA00009433"/>
    </source>
</evidence>
<keyword evidence="13" id="KW-0003">3Fe-4S</keyword>
<dbReference type="InterPro" id="IPR004489">
    <property type="entry name" value="Succ_DH/fum_Rdtase_Fe-S"/>
</dbReference>
<dbReference type="InterPro" id="IPR012675">
    <property type="entry name" value="Beta-grasp_dom_sf"/>
</dbReference>
<comment type="pathway">
    <text evidence="3">Carbohydrate metabolism; tricarboxylic acid cycle.</text>
</comment>
<dbReference type="InterPro" id="IPR017900">
    <property type="entry name" value="4Fe4S_Fe_S_CS"/>
</dbReference>
<dbReference type="PROSITE" id="PS51379">
    <property type="entry name" value="4FE4S_FER_2"/>
    <property type="match status" value="1"/>
</dbReference>
<dbReference type="GO" id="GO:0009055">
    <property type="term" value="F:electron transfer activity"/>
    <property type="evidence" value="ECO:0007669"/>
    <property type="project" value="InterPro"/>
</dbReference>
<dbReference type="Proteomes" id="UP000256877">
    <property type="component" value="Unassembled WGS sequence"/>
</dbReference>
<dbReference type="Proteomes" id="UP000651120">
    <property type="component" value="Unassembled WGS sequence"/>
</dbReference>
<evidence type="ECO:0000256" key="7">
    <source>
        <dbReference type="ARBA" id="ARBA00022532"/>
    </source>
</evidence>
<dbReference type="InterPro" id="IPR006058">
    <property type="entry name" value="2Fe2S_fd_BS"/>
</dbReference>
<dbReference type="PANTHER" id="PTHR11921:SF29">
    <property type="entry name" value="SUCCINATE DEHYDROGENASE [UBIQUINONE] IRON-SULFUR SUBUNIT, MITOCHONDRIAL"/>
    <property type="match status" value="1"/>
</dbReference>
<dbReference type="NCBIfam" id="NF004616">
    <property type="entry name" value="PRK05950.1"/>
    <property type="match status" value="1"/>
</dbReference>
<dbReference type="NCBIfam" id="TIGR00384">
    <property type="entry name" value="dhsB"/>
    <property type="match status" value="1"/>
</dbReference>
<sequence>MKIVTVKVKRFDGKKSWWQEYKVEVPSKRISVLDVLLKIKEEQDPTLAVRYSCRMAICGSCGMVINGVPRLACQTLLSELGDGRLVVEPMWNHRVIKDLVVDLEPDFEKVKAVKPYIIRDVKEIYESDVEFGQKPEDLEKYYNFAYCIQCGLCMAACPILGSNEKFLGPMALNAAYRWSADSRDRGWEERKKIIDTEDGVWPCHLAYTCSAVCPRGVDPGYAIQLLKATILRRKRRP</sequence>
<evidence type="ECO:0000256" key="3">
    <source>
        <dbReference type="ARBA" id="ARBA00005163"/>
    </source>
</evidence>
<keyword evidence="8" id="KW-0001">2Fe-2S</keyword>
<reference evidence="20 21" key="1">
    <citation type="submission" date="2017-07" db="EMBL/GenBank/DDBJ databases">
        <title>Draft genome sequence of aerobic hyperthermophilic archaea, Pyrobaculum aerophilum YKB31 and YKB32.</title>
        <authorList>
            <person name="Mochizuki T."/>
            <person name="Berliner A.J."/>
            <person name="Yoshida-Takashima Y."/>
            <person name="Takaki Y."/>
            <person name="Nunoura T."/>
            <person name="Takai K."/>
        </authorList>
    </citation>
    <scope>NUCLEOTIDE SEQUENCE [LARGE SCALE GENOMIC DNA]</scope>
    <source>
        <strain evidence="18 21">YKB31</strain>
        <strain evidence="19 20">YKB32</strain>
    </source>
</reference>
<dbReference type="GO" id="GO:0008177">
    <property type="term" value="F:succinate dehydrogenase (quinone) activity"/>
    <property type="evidence" value="ECO:0007669"/>
    <property type="project" value="UniProtKB-EC"/>
</dbReference>
<feature type="domain" description="2Fe-2S ferredoxin-type" evidence="15">
    <location>
        <begin position="4"/>
        <end position="93"/>
    </location>
</feature>
<evidence type="ECO:0000256" key="11">
    <source>
        <dbReference type="ARBA" id="ARBA00023004"/>
    </source>
</evidence>
<dbReference type="OMA" id="DGQYFGP"/>
<reference evidence="17" key="2">
    <citation type="journal article" date="2020" name="bioRxiv">
        <title>A rank-normalized archaeal taxonomy based on genome phylogeny resolves widespread incomplete and uneven classifications.</title>
        <authorList>
            <person name="Rinke C."/>
            <person name="Chuvochina M."/>
            <person name="Mussig A.J."/>
            <person name="Chaumeil P.-A."/>
            <person name="Waite D.W."/>
            <person name="Whitman W.B."/>
            <person name="Parks D.H."/>
            <person name="Hugenholtz P."/>
        </authorList>
    </citation>
    <scope>NUCLEOTIDE SEQUENCE</scope>
    <source>
        <strain evidence="17">UBA8839</strain>
    </source>
</reference>
<organism evidence="19 20">
    <name type="scientific">Pyrobaculum aerophilum</name>
    <dbReference type="NCBI Taxonomy" id="13773"/>
    <lineage>
        <taxon>Archaea</taxon>
        <taxon>Thermoproteota</taxon>
        <taxon>Thermoprotei</taxon>
        <taxon>Thermoproteales</taxon>
        <taxon>Thermoproteaceae</taxon>
        <taxon>Pyrobaculum</taxon>
    </lineage>
</organism>
<dbReference type="InterPro" id="IPR009051">
    <property type="entry name" value="Helical_ferredxn"/>
</dbReference>
<dbReference type="OrthoDB" id="144910at2157"/>
<comment type="cofactor">
    <cofactor evidence="2">
        <name>[4Fe-4S] cluster</name>
        <dbReference type="ChEBI" id="CHEBI:49883"/>
    </cofactor>
</comment>
<evidence type="ECO:0000313" key="19">
    <source>
        <dbReference type="EMBL" id="RFA95305.1"/>
    </source>
</evidence>
<comment type="cofactor">
    <cofactor evidence="1">
        <name>[3Fe-4S] cluster</name>
        <dbReference type="ChEBI" id="CHEBI:21137"/>
    </cofactor>
</comment>
<dbReference type="EMBL" id="NMUF01000059">
    <property type="protein sequence ID" value="RFA95305.1"/>
    <property type="molecule type" value="Genomic_DNA"/>
</dbReference>
<dbReference type="EMBL" id="DUJP01000007">
    <property type="protein sequence ID" value="HII46112.1"/>
    <property type="molecule type" value="Genomic_DNA"/>
</dbReference>
<protein>
    <recommendedName>
        <fullName evidence="5">succinate dehydrogenase</fullName>
        <ecNumber evidence="5">1.3.5.1</ecNumber>
    </recommendedName>
</protein>
<evidence type="ECO:0000256" key="10">
    <source>
        <dbReference type="ARBA" id="ARBA00023002"/>
    </source>
</evidence>
<evidence type="ECO:0000313" key="18">
    <source>
        <dbReference type="EMBL" id="RFA93986.1"/>
    </source>
</evidence>
<keyword evidence="7" id="KW-0816">Tricarboxylic acid cycle</keyword>
<dbReference type="PROSITE" id="PS00198">
    <property type="entry name" value="4FE4S_FER_1"/>
    <property type="match status" value="1"/>
</dbReference>
<dbReference type="Pfam" id="PF13183">
    <property type="entry name" value="Fer4_8"/>
    <property type="match status" value="1"/>
</dbReference>
<feature type="domain" description="4Fe-4S ferredoxin-type" evidence="16">
    <location>
        <begin position="138"/>
        <end position="168"/>
    </location>
</feature>
<dbReference type="SUPFAM" id="SSF54292">
    <property type="entry name" value="2Fe-2S ferredoxin-like"/>
    <property type="match status" value="1"/>
</dbReference>
<dbReference type="GO" id="GO:0051538">
    <property type="term" value="F:3 iron, 4 sulfur cluster binding"/>
    <property type="evidence" value="ECO:0007669"/>
    <property type="project" value="UniProtKB-KW"/>
</dbReference>
<evidence type="ECO:0000256" key="8">
    <source>
        <dbReference type="ARBA" id="ARBA00022714"/>
    </source>
</evidence>
<dbReference type="InterPro" id="IPR001041">
    <property type="entry name" value="2Fe-2S_ferredoxin-type"/>
</dbReference>
<comment type="cofactor">
    <cofactor evidence="14">
        <name>[2Fe-2S] cluster</name>
        <dbReference type="ChEBI" id="CHEBI:190135"/>
    </cofactor>
</comment>
<dbReference type="RefSeq" id="WP_011007446.1">
    <property type="nucleotide sequence ID" value="NZ_DAIOPL010000018.1"/>
</dbReference>
<dbReference type="GO" id="GO:0046872">
    <property type="term" value="F:metal ion binding"/>
    <property type="evidence" value="ECO:0007669"/>
    <property type="project" value="UniProtKB-KW"/>
</dbReference>
<dbReference type="Gene3D" id="3.10.20.30">
    <property type="match status" value="1"/>
</dbReference>
<proteinExistence type="inferred from homology"/>
<dbReference type="InterPro" id="IPR036010">
    <property type="entry name" value="2Fe-2S_ferredoxin-like_sf"/>
</dbReference>
<dbReference type="InterPro" id="IPR025192">
    <property type="entry name" value="Succ_DH/fum_Rdtase_N"/>
</dbReference>
<dbReference type="GeneID" id="1465200"/>
<name>A0A371QXQ7_9CREN</name>
<accession>A0A371QXQ7</accession>
<dbReference type="SUPFAM" id="SSF46548">
    <property type="entry name" value="alpha-helical ferredoxin"/>
    <property type="match status" value="1"/>
</dbReference>
<evidence type="ECO:0000259" key="16">
    <source>
        <dbReference type="PROSITE" id="PS51379"/>
    </source>
</evidence>
<evidence type="ECO:0000256" key="2">
    <source>
        <dbReference type="ARBA" id="ARBA00001966"/>
    </source>
</evidence>
<dbReference type="PANTHER" id="PTHR11921">
    <property type="entry name" value="SUCCINATE DEHYDROGENASE IRON-SULFUR PROTEIN"/>
    <property type="match status" value="1"/>
</dbReference>
<keyword evidence="12" id="KW-0411">Iron-sulfur</keyword>
<evidence type="ECO:0000256" key="12">
    <source>
        <dbReference type="ARBA" id="ARBA00023014"/>
    </source>
</evidence>
<comment type="similarity">
    <text evidence="4">Belongs to the succinate dehydrogenase/fumarate reductase iron-sulfur protein family.</text>
</comment>
<dbReference type="GO" id="GO:0022904">
    <property type="term" value="P:respiratory electron transport chain"/>
    <property type="evidence" value="ECO:0007669"/>
    <property type="project" value="TreeGrafter"/>
</dbReference>
<evidence type="ECO:0000256" key="5">
    <source>
        <dbReference type="ARBA" id="ARBA00012792"/>
    </source>
</evidence>
<gene>
    <name evidence="18" type="ORF">CGL51_11445</name>
    <name evidence="19" type="ORF">CGL52_13020</name>
    <name evidence="17" type="ORF">HA333_01175</name>
</gene>
<evidence type="ECO:0000256" key="1">
    <source>
        <dbReference type="ARBA" id="ARBA00001927"/>
    </source>
</evidence>
<keyword evidence="9" id="KW-0479">Metal-binding</keyword>
<dbReference type="InterPro" id="IPR050573">
    <property type="entry name" value="SDH/FRD_Iron-Sulfur"/>
</dbReference>
<evidence type="ECO:0000256" key="9">
    <source>
        <dbReference type="ARBA" id="ARBA00022723"/>
    </source>
</evidence>
<dbReference type="InterPro" id="IPR017896">
    <property type="entry name" value="4Fe4S_Fe-S-bd"/>
</dbReference>
<keyword evidence="11" id="KW-0408">Iron</keyword>
<dbReference type="AlphaFoldDB" id="A0A371QXQ7"/>
<evidence type="ECO:0000313" key="17">
    <source>
        <dbReference type="EMBL" id="HII46112.1"/>
    </source>
</evidence>
<evidence type="ECO:0000313" key="21">
    <source>
        <dbReference type="Proteomes" id="UP000257123"/>
    </source>
</evidence>